<feature type="region of interest" description="Disordered" evidence="1">
    <location>
        <begin position="431"/>
        <end position="482"/>
    </location>
</feature>
<organism evidence="4 5">
    <name type="scientific">Aspergillus sydowii CBS 593.65</name>
    <dbReference type="NCBI Taxonomy" id="1036612"/>
    <lineage>
        <taxon>Eukaryota</taxon>
        <taxon>Fungi</taxon>
        <taxon>Dikarya</taxon>
        <taxon>Ascomycota</taxon>
        <taxon>Pezizomycotina</taxon>
        <taxon>Eurotiomycetes</taxon>
        <taxon>Eurotiomycetidae</taxon>
        <taxon>Eurotiales</taxon>
        <taxon>Aspergillaceae</taxon>
        <taxon>Aspergillus</taxon>
        <taxon>Aspergillus subgen. Nidulantes</taxon>
    </lineage>
</organism>
<evidence type="ECO:0000256" key="2">
    <source>
        <dbReference type="SAM" id="Phobius"/>
    </source>
</evidence>
<feature type="transmembrane region" description="Helical" evidence="2">
    <location>
        <begin position="399"/>
        <end position="420"/>
    </location>
</feature>
<dbReference type="EMBL" id="KV878582">
    <property type="protein sequence ID" value="OJJ64169.1"/>
    <property type="molecule type" value="Genomic_DNA"/>
</dbReference>
<proteinExistence type="predicted"/>
<feature type="chain" id="PRO_5013199895" description="Receptor L-domain domain-containing protein" evidence="3">
    <location>
        <begin position="23"/>
        <end position="482"/>
    </location>
</feature>
<keyword evidence="2" id="KW-1133">Transmembrane helix</keyword>
<name>A0A1L9TXL0_9EURO</name>
<dbReference type="Proteomes" id="UP000184356">
    <property type="component" value="Unassembled WGS sequence"/>
</dbReference>
<keyword evidence="2" id="KW-0472">Membrane</keyword>
<evidence type="ECO:0000256" key="3">
    <source>
        <dbReference type="SAM" id="SignalP"/>
    </source>
</evidence>
<protein>
    <recommendedName>
        <fullName evidence="6">Receptor L-domain domain-containing protein</fullName>
    </recommendedName>
</protein>
<accession>A0A1L9TXL0</accession>
<dbReference type="GeneID" id="63766329"/>
<evidence type="ECO:0008006" key="6">
    <source>
        <dbReference type="Google" id="ProtNLM"/>
    </source>
</evidence>
<dbReference type="PANTHER" id="PTHR16861">
    <property type="entry name" value="GLYCOPROTEIN 38"/>
    <property type="match status" value="1"/>
</dbReference>
<dbReference type="OrthoDB" id="4475228at2759"/>
<keyword evidence="3" id="KW-0732">Signal</keyword>
<dbReference type="RefSeq" id="XP_040707975.1">
    <property type="nucleotide sequence ID" value="XM_040850256.1"/>
</dbReference>
<evidence type="ECO:0000313" key="4">
    <source>
        <dbReference type="EMBL" id="OJJ64169.1"/>
    </source>
</evidence>
<feature type="compositionally biased region" description="Gly residues" evidence="1">
    <location>
        <begin position="440"/>
        <end position="454"/>
    </location>
</feature>
<gene>
    <name evidence="4" type="ORF">ASPSYDRAFT_63873</name>
</gene>
<dbReference type="VEuPathDB" id="FungiDB:ASPSYDRAFT_63873"/>
<sequence length="482" mass="52027">MKSNLFLRRVAVALCLPITSLAQNCITNATDDATDPTDKRLDILSQTDLDHLVGCTSITGEIVIRKNYTGPFRLNGATEYSGTIRMDPVHFSYNMTVFEMLDVVNFNGTVKIYETPQVRLPVVQRISGLSLSSSVGGELDASALVNASSVRLEGPWSNVKLGSLRNISKSLHVCSNPDCEMEGSGYATGRRRHLLLDSQAFVDLPLLESAMYIGINGSITNISMPRLSGIGVGERTQWGEGFDLVVRNAPLQLDLPALDTVVSPFLAMGSMSSIKLPKLVESKAPFYIQTSISSDIHLPSLQTASRLDIHGQINYVDVPVLTDISRIRITSSIPYPCTDTLKRLYEDEDDNDIYSSRTSSNEITSCNDTSTSSPSPSPLASETHSTADDGKGLSHGAKVGIVVGCVVGALILLLVVFLMVRDRICRRVLDEDSEVSGSRSGTGTGTGTDTGTGTGRAFKSEDENIPPPYSREPMPTETVVAR</sequence>
<dbReference type="STRING" id="1036612.A0A1L9TXL0"/>
<dbReference type="PANTHER" id="PTHR16861:SF4">
    <property type="entry name" value="SH3 DOMAIN PROTEIN (AFU_ORTHOLOGUE AFUA_1G13610)"/>
    <property type="match status" value="1"/>
</dbReference>
<keyword evidence="2" id="KW-0812">Transmembrane</keyword>
<dbReference type="AlphaFoldDB" id="A0A1L9TXL0"/>
<feature type="compositionally biased region" description="Polar residues" evidence="1">
    <location>
        <begin position="353"/>
        <end position="368"/>
    </location>
</feature>
<evidence type="ECO:0000256" key="1">
    <source>
        <dbReference type="SAM" id="MobiDB-lite"/>
    </source>
</evidence>
<keyword evidence="5" id="KW-1185">Reference proteome</keyword>
<evidence type="ECO:0000313" key="5">
    <source>
        <dbReference type="Proteomes" id="UP000184356"/>
    </source>
</evidence>
<reference evidence="5" key="1">
    <citation type="journal article" date="2017" name="Genome Biol.">
        <title>Comparative genomics reveals high biological diversity and specific adaptations in the industrially and medically important fungal genus Aspergillus.</title>
        <authorList>
            <person name="de Vries R.P."/>
            <person name="Riley R."/>
            <person name="Wiebenga A."/>
            <person name="Aguilar-Osorio G."/>
            <person name="Amillis S."/>
            <person name="Uchima C.A."/>
            <person name="Anderluh G."/>
            <person name="Asadollahi M."/>
            <person name="Askin M."/>
            <person name="Barry K."/>
            <person name="Battaglia E."/>
            <person name="Bayram O."/>
            <person name="Benocci T."/>
            <person name="Braus-Stromeyer S.A."/>
            <person name="Caldana C."/>
            <person name="Canovas D."/>
            <person name="Cerqueira G.C."/>
            <person name="Chen F."/>
            <person name="Chen W."/>
            <person name="Choi C."/>
            <person name="Clum A."/>
            <person name="Dos Santos R.A."/>
            <person name="Damasio A.R."/>
            <person name="Diallinas G."/>
            <person name="Emri T."/>
            <person name="Fekete E."/>
            <person name="Flipphi M."/>
            <person name="Freyberg S."/>
            <person name="Gallo A."/>
            <person name="Gournas C."/>
            <person name="Habgood R."/>
            <person name="Hainaut M."/>
            <person name="Harispe M.L."/>
            <person name="Henrissat B."/>
            <person name="Hilden K.S."/>
            <person name="Hope R."/>
            <person name="Hossain A."/>
            <person name="Karabika E."/>
            <person name="Karaffa L."/>
            <person name="Karanyi Z."/>
            <person name="Krasevec N."/>
            <person name="Kuo A."/>
            <person name="Kusch H."/>
            <person name="LaButti K."/>
            <person name="Lagendijk E.L."/>
            <person name="Lapidus A."/>
            <person name="Levasseur A."/>
            <person name="Lindquist E."/>
            <person name="Lipzen A."/>
            <person name="Logrieco A.F."/>
            <person name="MacCabe A."/>
            <person name="Maekelae M.R."/>
            <person name="Malavazi I."/>
            <person name="Melin P."/>
            <person name="Meyer V."/>
            <person name="Mielnichuk N."/>
            <person name="Miskei M."/>
            <person name="Molnar A.P."/>
            <person name="Mule G."/>
            <person name="Ngan C.Y."/>
            <person name="Orejas M."/>
            <person name="Orosz E."/>
            <person name="Ouedraogo J.P."/>
            <person name="Overkamp K.M."/>
            <person name="Park H.-S."/>
            <person name="Perrone G."/>
            <person name="Piumi F."/>
            <person name="Punt P.J."/>
            <person name="Ram A.F."/>
            <person name="Ramon A."/>
            <person name="Rauscher S."/>
            <person name="Record E."/>
            <person name="Riano-Pachon D.M."/>
            <person name="Robert V."/>
            <person name="Roehrig J."/>
            <person name="Ruller R."/>
            <person name="Salamov A."/>
            <person name="Salih N.S."/>
            <person name="Samson R.A."/>
            <person name="Sandor E."/>
            <person name="Sanguinetti M."/>
            <person name="Schuetze T."/>
            <person name="Sepcic K."/>
            <person name="Shelest E."/>
            <person name="Sherlock G."/>
            <person name="Sophianopoulou V."/>
            <person name="Squina F.M."/>
            <person name="Sun H."/>
            <person name="Susca A."/>
            <person name="Todd R.B."/>
            <person name="Tsang A."/>
            <person name="Unkles S.E."/>
            <person name="van de Wiele N."/>
            <person name="van Rossen-Uffink D."/>
            <person name="Oliveira J.V."/>
            <person name="Vesth T.C."/>
            <person name="Visser J."/>
            <person name="Yu J.-H."/>
            <person name="Zhou M."/>
            <person name="Andersen M.R."/>
            <person name="Archer D.B."/>
            <person name="Baker S.E."/>
            <person name="Benoit I."/>
            <person name="Brakhage A.A."/>
            <person name="Braus G.H."/>
            <person name="Fischer R."/>
            <person name="Frisvad J.C."/>
            <person name="Goldman G.H."/>
            <person name="Houbraken J."/>
            <person name="Oakley B."/>
            <person name="Pocsi I."/>
            <person name="Scazzocchio C."/>
            <person name="Seiboth B."/>
            <person name="vanKuyk P.A."/>
            <person name="Wortman J."/>
            <person name="Dyer P.S."/>
            <person name="Grigoriev I.V."/>
        </authorList>
    </citation>
    <scope>NUCLEOTIDE SEQUENCE [LARGE SCALE GENOMIC DNA]</scope>
    <source>
        <strain evidence="5">CBS 593.65</strain>
    </source>
</reference>
<feature type="signal peptide" evidence="3">
    <location>
        <begin position="1"/>
        <end position="22"/>
    </location>
</feature>
<feature type="region of interest" description="Disordered" evidence="1">
    <location>
        <begin position="353"/>
        <end position="390"/>
    </location>
</feature>